<dbReference type="EMBL" id="BARS01020145">
    <property type="protein sequence ID" value="GAG03880.1"/>
    <property type="molecule type" value="Genomic_DNA"/>
</dbReference>
<sequence>MKKLFWLLILLPALAWGGNYGSSIEGKDANVTFVHTSVVDSAHMVFGYPDTTNWYDSMFTYPVAWGSSKIMNGAGLDLDSIGLHVVKVRYYSGGAVAGHTAGVWLHEADVGGAYACTVEVRDSSLHAGIQGVKVIIRNHASTATVRWSTTDADGKAFFGIDTLQTGHSYKPWLQQLGYNFAFPETLDLRSDTT</sequence>
<feature type="non-terminal residue" evidence="1">
    <location>
        <position position="193"/>
    </location>
</feature>
<organism evidence="1">
    <name type="scientific">marine sediment metagenome</name>
    <dbReference type="NCBI Taxonomy" id="412755"/>
    <lineage>
        <taxon>unclassified sequences</taxon>
        <taxon>metagenomes</taxon>
        <taxon>ecological metagenomes</taxon>
    </lineage>
</organism>
<proteinExistence type="predicted"/>
<gene>
    <name evidence="1" type="ORF">S01H1_32527</name>
</gene>
<evidence type="ECO:0000313" key="1">
    <source>
        <dbReference type="EMBL" id="GAG03880.1"/>
    </source>
</evidence>
<dbReference type="AlphaFoldDB" id="X0UE51"/>
<name>X0UE51_9ZZZZ</name>
<reference evidence="1" key="1">
    <citation type="journal article" date="2014" name="Front. Microbiol.">
        <title>High frequency of phylogenetically diverse reductive dehalogenase-homologous genes in deep subseafloor sedimentary metagenomes.</title>
        <authorList>
            <person name="Kawai M."/>
            <person name="Futagami T."/>
            <person name="Toyoda A."/>
            <person name="Takaki Y."/>
            <person name="Nishi S."/>
            <person name="Hori S."/>
            <person name="Arai W."/>
            <person name="Tsubouchi T."/>
            <person name="Morono Y."/>
            <person name="Uchiyama I."/>
            <person name="Ito T."/>
            <person name="Fujiyama A."/>
            <person name="Inagaki F."/>
            <person name="Takami H."/>
        </authorList>
    </citation>
    <scope>NUCLEOTIDE SEQUENCE</scope>
    <source>
        <strain evidence="1">Expedition CK06-06</strain>
    </source>
</reference>
<accession>X0UE51</accession>
<protein>
    <submittedName>
        <fullName evidence="1">Uncharacterized protein</fullName>
    </submittedName>
</protein>
<comment type="caution">
    <text evidence="1">The sequence shown here is derived from an EMBL/GenBank/DDBJ whole genome shotgun (WGS) entry which is preliminary data.</text>
</comment>